<sequence>MTTPTRRLQGRTQNPHMAVFRLVHTLKNSEHAEVAVLVSESGKVLGWSSGSVGKNRRRVTPAFRLISNYIDEFGKPGRCYVYTSYPPTSACYGNIFKTDVECVFFNTYPVPMGTLPQDITVKRYFKGDSVTAEDVDRSDVGRYFTDDIHADMAVEDLELNFITMGHQSFGSDIRVTGPGAVQSFVQHDIYMAVTMGMLSRVTVERGFDAGNAVAAILVDEQSGLILAGGLNTNSSSSTLHGEYNCIMNHAYRDPEFSNKNKVILYTSLESCPRCAGLFTFMYPGSKAYYARTDDGFGTTALRSNLAGCSQTHLPWLNEPIDPKKRFAKPQISTVFYGKDGSQTPFAEVRDTKINGGFVRNKKLVGFEPWKPTKVAPTLNKQLQLYPDLAVVISIGTALEQIKNDDKYPLPPRFTKNTDADLKTYSYCLDYLREFFEFNQRLIKERTKAV</sequence>
<dbReference type="InterPro" id="IPR002125">
    <property type="entry name" value="CMP_dCMP_dom"/>
</dbReference>
<proteinExistence type="predicted"/>
<dbReference type="Pfam" id="PF00383">
    <property type="entry name" value="dCMP_cyt_deam_1"/>
    <property type="match status" value="1"/>
</dbReference>
<comment type="caution">
    <text evidence="2">The sequence shown here is derived from an EMBL/GenBank/DDBJ whole genome shotgun (WGS) entry which is preliminary data.</text>
</comment>
<dbReference type="InterPro" id="IPR016193">
    <property type="entry name" value="Cytidine_deaminase-like"/>
</dbReference>
<dbReference type="SUPFAM" id="SSF53927">
    <property type="entry name" value="Cytidine deaminase-like"/>
    <property type="match status" value="1"/>
</dbReference>
<dbReference type="Gene3D" id="3.40.140.10">
    <property type="entry name" value="Cytidine Deaminase, domain 2"/>
    <property type="match status" value="1"/>
</dbReference>
<organism evidence="2 3">
    <name type="scientific">Lacibacterium aquatile</name>
    <dbReference type="NCBI Taxonomy" id="1168082"/>
    <lineage>
        <taxon>Bacteria</taxon>
        <taxon>Pseudomonadati</taxon>
        <taxon>Pseudomonadota</taxon>
        <taxon>Alphaproteobacteria</taxon>
        <taxon>Rhodospirillales</taxon>
        <taxon>Rhodospirillaceae</taxon>
    </lineage>
</organism>
<evidence type="ECO:0000313" key="3">
    <source>
        <dbReference type="Proteomes" id="UP001597295"/>
    </source>
</evidence>
<accession>A0ABW5DSQ2</accession>
<evidence type="ECO:0000313" key="2">
    <source>
        <dbReference type="EMBL" id="MFD2262581.1"/>
    </source>
</evidence>
<dbReference type="Proteomes" id="UP001597295">
    <property type="component" value="Unassembled WGS sequence"/>
</dbReference>
<name>A0ABW5DSQ2_9PROT</name>
<feature type="domain" description="CMP/dCMP-type deaminase" evidence="1">
    <location>
        <begin position="211"/>
        <end position="277"/>
    </location>
</feature>
<dbReference type="RefSeq" id="WP_379875539.1">
    <property type="nucleotide sequence ID" value="NZ_JBHUIP010000004.1"/>
</dbReference>
<gene>
    <name evidence="2" type="ORF">ACFSM5_06750</name>
</gene>
<dbReference type="EMBL" id="JBHUIP010000004">
    <property type="protein sequence ID" value="MFD2262581.1"/>
    <property type="molecule type" value="Genomic_DNA"/>
</dbReference>
<evidence type="ECO:0000259" key="1">
    <source>
        <dbReference type="Pfam" id="PF00383"/>
    </source>
</evidence>
<keyword evidence="3" id="KW-1185">Reference proteome</keyword>
<reference evidence="3" key="1">
    <citation type="journal article" date="2019" name="Int. J. Syst. Evol. Microbiol.">
        <title>The Global Catalogue of Microorganisms (GCM) 10K type strain sequencing project: providing services to taxonomists for standard genome sequencing and annotation.</title>
        <authorList>
            <consortium name="The Broad Institute Genomics Platform"/>
            <consortium name="The Broad Institute Genome Sequencing Center for Infectious Disease"/>
            <person name="Wu L."/>
            <person name="Ma J."/>
        </authorList>
    </citation>
    <scope>NUCLEOTIDE SEQUENCE [LARGE SCALE GENOMIC DNA]</scope>
    <source>
        <strain evidence="3">CGMCC 1.19062</strain>
    </source>
</reference>
<protein>
    <recommendedName>
        <fullName evidence="1">CMP/dCMP-type deaminase domain-containing protein</fullName>
    </recommendedName>
</protein>